<feature type="domain" description="ShKT" evidence="3">
    <location>
        <begin position="217"/>
        <end position="258"/>
    </location>
</feature>
<feature type="domain" description="ShKT" evidence="3">
    <location>
        <begin position="112"/>
        <end position="158"/>
    </location>
</feature>
<dbReference type="OrthoDB" id="5868365at2759"/>
<evidence type="ECO:0000256" key="2">
    <source>
        <dbReference type="SAM" id="SignalP"/>
    </source>
</evidence>
<dbReference type="PANTHER" id="PTHR21724:SF93">
    <property type="entry name" value="SHKT DOMAIN-CONTAINING PROTEIN"/>
    <property type="match status" value="1"/>
</dbReference>
<comment type="caution">
    <text evidence="4">The sequence shown here is derived from an EMBL/GenBank/DDBJ whole genome shotgun (WGS) entry which is preliminary data.</text>
</comment>
<dbReference type="Gene3D" id="1.10.10.1940">
    <property type="match status" value="1"/>
</dbReference>
<dbReference type="SMART" id="SM00254">
    <property type="entry name" value="ShKT"/>
    <property type="match status" value="4"/>
</dbReference>
<name>A0A2G5TA20_9PELO</name>
<protein>
    <recommendedName>
        <fullName evidence="3">ShKT domain-containing protein</fullName>
    </recommendedName>
</protein>
<dbReference type="EMBL" id="PDUG01000005">
    <property type="protein sequence ID" value="PIC24078.1"/>
    <property type="molecule type" value="Genomic_DNA"/>
</dbReference>
<dbReference type="STRING" id="1611254.A0A2G5TA20"/>
<evidence type="ECO:0000259" key="3">
    <source>
        <dbReference type="PROSITE" id="PS51670"/>
    </source>
</evidence>
<feature type="chain" id="PRO_5013606460" description="ShKT domain-containing protein" evidence="2">
    <location>
        <begin position="23"/>
        <end position="258"/>
    </location>
</feature>
<gene>
    <name evidence="4" type="primary">Cnig_chr_V.g17541</name>
    <name evidence="4" type="ORF">B9Z55_017541</name>
</gene>
<feature type="signal peptide" evidence="2">
    <location>
        <begin position="1"/>
        <end position="22"/>
    </location>
</feature>
<dbReference type="PROSITE" id="PS51670">
    <property type="entry name" value="SHKT"/>
    <property type="match status" value="2"/>
</dbReference>
<dbReference type="InterPro" id="IPR003582">
    <property type="entry name" value="ShKT_dom"/>
</dbReference>
<proteinExistence type="predicted"/>
<keyword evidence="5" id="KW-1185">Reference proteome</keyword>
<dbReference type="Pfam" id="PF01549">
    <property type="entry name" value="ShK"/>
    <property type="match status" value="4"/>
</dbReference>
<dbReference type="AlphaFoldDB" id="A0A2G5TA20"/>
<evidence type="ECO:0000313" key="4">
    <source>
        <dbReference type="EMBL" id="PIC24078.1"/>
    </source>
</evidence>
<dbReference type="PANTHER" id="PTHR21724">
    <property type="entry name" value="SHKT DOMAIN-CONTAINING PROTEIN"/>
    <property type="match status" value="1"/>
</dbReference>
<accession>A0A2G5TA20</accession>
<evidence type="ECO:0000256" key="1">
    <source>
        <dbReference type="PROSITE-ProRule" id="PRU01005"/>
    </source>
</evidence>
<evidence type="ECO:0000313" key="5">
    <source>
        <dbReference type="Proteomes" id="UP000230233"/>
    </source>
</evidence>
<dbReference type="Proteomes" id="UP000230233">
    <property type="component" value="Chromosome V"/>
</dbReference>
<sequence>MSFTSIILTILSASTLFNGASSAIVTDLNCTTYTAGAWTWTPAAVACEDAIATASCQSLYTETEDDAGWPTPGGVEARPFFCYATEADAAAPMVQDMKTASIANCPKTCGYCCQTDAYNCPNVQFPRLKCDTITRTQCNSVAWRTIIAEDCPSACGFCGQGGCVDAVTNCGNDISVCNTVGMQDFVNQYCQKTCQRCPSTTAASGTVTSTGASTGTCTSYIADTTTQCTAWAANGFCTNTFYTAAQRRARCATTCRIC</sequence>
<organism evidence="4 5">
    <name type="scientific">Caenorhabditis nigoni</name>
    <dbReference type="NCBI Taxonomy" id="1611254"/>
    <lineage>
        <taxon>Eukaryota</taxon>
        <taxon>Metazoa</taxon>
        <taxon>Ecdysozoa</taxon>
        <taxon>Nematoda</taxon>
        <taxon>Chromadorea</taxon>
        <taxon>Rhabditida</taxon>
        <taxon>Rhabditina</taxon>
        <taxon>Rhabditomorpha</taxon>
        <taxon>Rhabditoidea</taxon>
        <taxon>Rhabditidae</taxon>
        <taxon>Peloderinae</taxon>
        <taxon>Caenorhabditis</taxon>
    </lineage>
</organism>
<reference evidence="5" key="1">
    <citation type="submission" date="2017-10" db="EMBL/GenBank/DDBJ databases">
        <title>Rapid genome shrinkage in a self-fertile nematode reveals novel sperm competition proteins.</title>
        <authorList>
            <person name="Yin D."/>
            <person name="Schwarz E.M."/>
            <person name="Thomas C.G."/>
            <person name="Felde R.L."/>
            <person name="Korf I.F."/>
            <person name="Cutter A.D."/>
            <person name="Schartner C.M."/>
            <person name="Ralston E.J."/>
            <person name="Meyer B.J."/>
            <person name="Haag E.S."/>
        </authorList>
    </citation>
    <scope>NUCLEOTIDE SEQUENCE [LARGE SCALE GENOMIC DNA]</scope>
    <source>
        <strain evidence="5">JU1422</strain>
    </source>
</reference>
<keyword evidence="2" id="KW-0732">Signal</keyword>
<comment type="caution">
    <text evidence="1">Lacks conserved residue(s) required for the propagation of feature annotation.</text>
</comment>